<protein>
    <submittedName>
        <fullName evidence="1">Uncharacterized protein</fullName>
    </submittedName>
</protein>
<dbReference type="Proteomes" id="UP001246858">
    <property type="component" value="Unassembled WGS sequence"/>
</dbReference>
<gene>
    <name evidence="1" type="ORF">J2X78_001322</name>
</gene>
<keyword evidence="2" id="KW-1185">Reference proteome</keyword>
<dbReference type="EMBL" id="JAVDTF010000001">
    <property type="protein sequence ID" value="MDR6782770.1"/>
    <property type="molecule type" value="Genomic_DNA"/>
</dbReference>
<organism evidence="1 2">
    <name type="scientific">Pedobacter africanus</name>
    <dbReference type="NCBI Taxonomy" id="151894"/>
    <lineage>
        <taxon>Bacteria</taxon>
        <taxon>Pseudomonadati</taxon>
        <taxon>Bacteroidota</taxon>
        <taxon>Sphingobacteriia</taxon>
        <taxon>Sphingobacteriales</taxon>
        <taxon>Sphingobacteriaceae</taxon>
        <taxon>Pedobacter</taxon>
    </lineage>
</organism>
<sequence>MKTKEIDFIGYTTQYWWLMFSAGFLFIGLGIWILVSPVASYLSLSLLFAFGMIFSGFFEIVFAVGNYKTLHGWGWTLVGGIIDLFLGLYLLSLPLLTMVIMPIIIGLWMLFRGCMAIGSSLELRAYGILDWAWLLITGILIVILSLLIIGHPLFAAVSIVIWTAFAFVLSGIFRIYLSLQLKNFKNINKTRK</sequence>
<name>A0ACC6KTU0_9SPHI</name>
<evidence type="ECO:0000313" key="1">
    <source>
        <dbReference type="EMBL" id="MDR6782770.1"/>
    </source>
</evidence>
<comment type="caution">
    <text evidence="1">The sequence shown here is derived from an EMBL/GenBank/DDBJ whole genome shotgun (WGS) entry which is preliminary data.</text>
</comment>
<proteinExistence type="predicted"/>
<evidence type="ECO:0000313" key="2">
    <source>
        <dbReference type="Proteomes" id="UP001246858"/>
    </source>
</evidence>
<accession>A0ACC6KTU0</accession>
<reference evidence="1" key="1">
    <citation type="submission" date="2023-07" db="EMBL/GenBank/DDBJ databases">
        <title>Sorghum-associated microbial communities from plants grown in Nebraska, USA.</title>
        <authorList>
            <person name="Schachtman D."/>
        </authorList>
    </citation>
    <scope>NUCLEOTIDE SEQUENCE</scope>
    <source>
        <strain evidence="1">2697</strain>
    </source>
</reference>